<keyword evidence="2" id="KW-1185">Reference proteome</keyword>
<dbReference type="OrthoDB" id="1476985at2759"/>
<evidence type="ECO:0000313" key="2">
    <source>
        <dbReference type="Proteomes" id="UP000325081"/>
    </source>
</evidence>
<dbReference type="AlphaFoldDB" id="A0A5A7Q9Y9"/>
<sequence>MRQGLQFTNQSITKEAEPRIEKRVPEITHARTNACSASISSLFTVTIKPNFTKTPSQVEAGLVLKTLYLQKEVKCEGVKNLKGERGEQKEWGRQSKVILSNPNLYLYFDLPHRLAERKIRETLQSPLSLLNLTVGIVNSGPDIEISMVAKDTLKIDRKPWREVELAKTTTANGCCSKGKWENYGASLCVDVGSHMTAVNKLKAAHSESDPRISLLKDVMVLQFMMELQGLKMVEDEDTPTILHFNRRLKGN</sequence>
<dbReference type="Proteomes" id="UP000325081">
    <property type="component" value="Unassembled WGS sequence"/>
</dbReference>
<gene>
    <name evidence="1" type="ORF">STAS_17943</name>
</gene>
<keyword evidence="1" id="KW-0328">Glycosyltransferase</keyword>
<protein>
    <submittedName>
        <fullName evidence="1">Galactosyltransferase family protein</fullName>
    </submittedName>
</protein>
<evidence type="ECO:0000313" key="1">
    <source>
        <dbReference type="EMBL" id="GER41237.1"/>
    </source>
</evidence>
<name>A0A5A7Q9Y9_STRAF</name>
<dbReference type="EMBL" id="BKCP01006071">
    <property type="protein sequence ID" value="GER41237.1"/>
    <property type="molecule type" value="Genomic_DNA"/>
</dbReference>
<keyword evidence="1" id="KW-0808">Transferase</keyword>
<proteinExistence type="predicted"/>
<reference evidence="2" key="1">
    <citation type="journal article" date="2019" name="Curr. Biol.">
        <title>Genome Sequence of Striga asiatica Provides Insight into the Evolution of Plant Parasitism.</title>
        <authorList>
            <person name="Yoshida S."/>
            <person name="Kim S."/>
            <person name="Wafula E.K."/>
            <person name="Tanskanen J."/>
            <person name="Kim Y.M."/>
            <person name="Honaas L."/>
            <person name="Yang Z."/>
            <person name="Spallek T."/>
            <person name="Conn C.E."/>
            <person name="Ichihashi Y."/>
            <person name="Cheong K."/>
            <person name="Cui S."/>
            <person name="Der J.P."/>
            <person name="Gundlach H."/>
            <person name="Jiao Y."/>
            <person name="Hori C."/>
            <person name="Ishida J.K."/>
            <person name="Kasahara H."/>
            <person name="Kiba T."/>
            <person name="Kim M.S."/>
            <person name="Koo N."/>
            <person name="Laohavisit A."/>
            <person name="Lee Y.H."/>
            <person name="Lumba S."/>
            <person name="McCourt P."/>
            <person name="Mortimer J.C."/>
            <person name="Mutuku J.M."/>
            <person name="Nomura T."/>
            <person name="Sasaki-Sekimoto Y."/>
            <person name="Seto Y."/>
            <person name="Wang Y."/>
            <person name="Wakatake T."/>
            <person name="Sakakibara H."/>
            <person name="Demura T."/>
            <person name="Yamaguchi S."/>
            <person name="Yoneyama K."/>
            <person name="Manabe R.I."/>
            <person name="Nelson D.C."/>
            <person name="Schulman A.H."/>
            <person name="Timko M.P."/>
            <person name="dePamphilis C.W."/>
            <person name="Choi D."/>
            <person name="Shirasu K."/>
        </authorList>
    </citation>
    <scope>NUCLEOTIDE SEQUENCE [LARGE SCALE GENOMIC DNA]</scope>
    <source>
        <strain evidence="2">cv. UVA1</strain>
    </source>
</reference>
<organism evidence="1 2">
    <name type="scientific">Striga asiatica</name>
    <name type="common">Asiatic witchweed</name>
    <name type="synonym">Buchnera asiatica</name>
    <dbReference type="NCBI Taxonomy" id="4170"/>
    <lineage>
        <taxon>Eukaryota</taxon>
        <taxon>Viridiplantae</taxon>
        <taxon>Streptophyta</taxon>
        <taxon>Embryophyta</taxon>
        <taxon>Tracheophyta</taxon>
        <taxon>Spermatophyta</taxon>
        <taxon>Magnoliopsida</taxon>
        <taxon>eudicotyledons</taxon>
        <taxon>Gunneridae</taxon>
        <taxon>Pentapetalae</taxon>
        <taxon>asterids</taxon>
        <taxon>lamiids</taxon>
        <taxon>Lamiales</taxon>
        <taxon>Orobanchaceae</taxon>
        <taxon>Buchnereae</taxon>
        <taxon>Striga</taxon>
    </lineage>
</organism>
<dbReference type="GO" id="GO:0016757">
    <property type="term" value="F:glycosyltransferase activity"/>
    <property type="evidence" value="ECO:0007669"/>
    <property type="project" value="UniProtKB-KW"/>
</dbReference>
<accession>A0A5A7Q9Y9</accession>
<comment type="caution">
    <text evidence="1">The sequence shown here is derived from an EMBL/GenBank/DDBJ whole genome shotgun (WGS) entry which is preliminary data.</text>
</comment>